<evidence type="ECO:0000313" key="1">
    <source>
        <dbReference type="EMBL" id="RGM75021.1"/>
    </source>
</evidence>
<reference evidence="1 2" key="1">
    <citation type="submission" date="2018-08" db="EMBL/GenBank/DDBJ databases">
        <title>A genome reference for cultivated species of the human gut microbiota.</title>
        <authorList>
            <person name="Zou Y."/>
            <person name="Xue W."/>
            <person name="Luo G."/>
        </authorList>
    </citation>
    <scope>NUCLEOTIDE SEQUENCE [LARGE SCALE GENOMIC DNA]</scope>
    <source>
        <strain evidence="1 2">OM07-13</strain>
    </source>
</reference>
<protein>
    <submittedName>
        <fullName evidence="1">Uncharacterized protein</fullName>
    </submittedName>
</protein>
<dbReference type="AlphaFoldDB" id="A0A3E4YKM0"/>
<dbReference type="EMBL" id="QSTP01000001">
    <property type="protein sequence ID" value="RGM75021.1"/>
    <property type="molecule type" value="Genomic_DNA"/>
</dbReference>
<sequence length="465" mass="52697">MLKGTTRIELTDVNTGEVETYQNSNMVTNALRDVLKPLGLSKRPNRFLNEFVPYYEHLLGGILCFDTEIPEDADNYYPPAKANLTGCAVYGEQNNTKNTVRGGFNQTESEVNLKDRYVKYVYDFATSQANGTIASVCLTHKNGGFTSYGSKNAVQENTHMLMQSIAEDTLQYVYPSNTGAETSSRYSGLTIGKTEMIFVIDHAKDCAYYFKVADKSHIHITRRKTYLKSVSILENIRTTKPLIEEVELPELGTALDFGYLSYNYDPATDCLYICTSPDYRRASQKNILVTEIKLDTWKVKQYEVVNTTDITLATDSSWFGFVTGGYLCVKGYDSPRDVYKIQISNPANVVKLNRINASTVQGVPKLVINGRIYYDTQDDQLMIADMETNEIITTESMSLFNNYNRQVSVNPVRNEPLIYFCEEGTYSTYGWYMMCNYLATINNLDAPITKTADKTMKITYILQEQ</sequence>
<name>A0A3E4YKM0_9FIRM</name>
<accession>A0A3E4YKM0</accession>
<dbReference type="Proteomes" id="UP000260758">
    <property type="component" value="Unassembled WGS sequence"/>
</dbReference>
<proteinExistence type="predicted"/>
<gene>
    <name evidence="1" type="ORF">DXB99_00390</name>
</gene>
<evidence type="ECO:0000313" key="2">
    <source>
        <dbReference type="Proteomes" id="UP000260758"/>
    </source>
</evidence>
<organism evidence="1 2">
    <name type="scientific">Agathobacter rectalis</name>
    <dbReference type="NCBI Taxonomy" id="39491"/>
    <lineage>
        <taxon>Bacteria</taxon>
        <taxon>Bacillati</taxon>
        <taxon>Bacillota</taxon>
        <taxon>Clostridia</taxon>
        <taxon>Lachnospirales</taxon>
        <taxon>Lachnospiraceae</taxon>
        <taxon>Agathobacter</taxon>
    </lineage>
</organism>
<dbReference type="RefSeq" id="WP_117717920.1">
    <property type="nucleotide sequence ID" value="NZ_QSTP01000001.1"/>
</dbReference>
<comment type="caution">
    <text evidence="1">The sequence shown here is derived from an EMBL/GenBank/DDBJ whole genome shotgun (WGS) entry which is preliminary data.</text>
</comment>